<proteinExistence type="predicted"/>
<dbReference type="RefSeq" id="WP_208036373.1">
    <property type="nucleotide sequence ID" value="NZ_CP071839.1"/>
</dbReference>
<dbReference type="EMBL" id="CP071839">
    <property type="protein sequence ID" value="QTD95813.1"/>
    <property type="molecule type" value="Genomic_DNA"/>
</dbReference>
<evidence type="ECO:0000313" key="2">
    <source>
        <dbReference type="Proteomes" id="UP000663908"/>
    </source>
</evidence>
<reference evidence="1 2" key="1">
    <citation type="submission" date="2021-03" db="EMBL/GenBank/DDBJ databases">
        <title>Complete genome sequence of Streptomyces cyanogenus S136, producer of anticancer angucycline landomycin A.</title>
        <authorList>
            <person name="Hrab P."/>
            <person name="Ruckert C."/>
            <person name="Busche T."/>
            <person name="Ostash I."/>
            <person name="Kalinowski J."/>
            <person name="Fedorenko V."/>
            <person name="Yushchuk O."/>
            <person name="Ostash B."/>
        </authorList>
    </citation>
    <scope>NUCLEOTIDE SEQUENCE [LARGE SCALE GENOMIC DNA]</scope>
    <source>
        <strain evidence="1 2">S136</strain>
    </source>
</reference>
<gene>
    <name evidence="1" type="ORF">S1361_00575</name>
</gene>
<sequence length="109" mass="12158">MGIELELRVKQTAARGKGRQRETVIRTSHKHGETLALALEEVTQGRLAQIDPYRDTRFTDQDAQAALPEVTTLVRQCASPFQKAALLELAETLTAYVAKPGSYLWFISD</sequence>
<evidence type="ECO:0000313" key="1">
    <source>
        <dbReference type="EMBL" id="QTD95813.1"/>
    </source>
</evidence>
<accession>A0ABX7TJ86</accession>
<dbReference type="Proteomes" id="UP000663908">
    <property type="component" value="Chromosome"/>
</dbReference>
<keyword evidence="2" id="KW-1185">Reference proteome</keyword>
<organism evidence="1 2">
    <name type="scientific">Streptomyces cyanogenus</name>
    <dbReference type="NCBI Taxonomy" id="80860"/>
    <lineage>
        <taxon>Bacteria</taxon>
        <taxon>Bacillati</taxon>
        <taxon>Actinomycetota</taxon>
        <taxon>Actinomycetes</taxon>
        <taxon>Kitasatosporales</taxon>
        <taxon>Streptomycetaceae</taxon>
        <taxon>Streptomyces</taxon>
    </lineage>
</organism>
<protein>
    <submittedName>
        <fullName evidence="1">Uncharacterized protein</fullName>
    </submittedName>
</protein>
<name>A0ABX7TJ86_STRCY</name>